<reference evidence="3" key="1">
    <citation type="journal article" date="2019" name="Int. J. Syst. Evol. Microbiol.">
        <title>The Global Catalogue of Microorganisms (GCM) 10K type strain sequencing project: providing services to taxonomists for standard genome sequencing and annotation.</title>
        <authorList>
            <consortium name="The Broad Institute Genomics Platform"/>
            <consortium name="The Broad Institute Genome Sequencing Center for Infectious Disease"/>
            <person name="Wu L."/>
            <person name="Ma J."/>
        </authorList>
    </citation>
    <scope>NUCLEOTIDE SEQUENCE [LARGE SCALE GENOMIC DNA]</scope>
    <source>
        <strain evidence="3">CCUG 54527</strain>
    </source>
</reference>
<feature type="transmembrane region" description="Helical" evidence="1">
    <location>
        <begin position="168"/>
        <end position="188"/>
    </location>
</feature>
<evidence type="ECO:0000256" key="1">
    <source>
        <dbReference type="SAM" id="Phobius"/>
    </source>
</evidence>
<dbReference type="RefSeq" id="WP_377735661.1">
    <property type="nucleotide sequence ID" value="NZ_JBHSRI010000025.1"/>
</dbReference>
<name>A0ABW1LBX4_9BACL</name>
<gene>
    <name evidence="2" type="ORF">ACFPYN_16480</name>
</gene>
<feature type="transmembrane region" description="Helical" evidence="1">
    <location>
        <begin position="99"/>
        <end position="117"/>
    </location>
</feature>
<keyword evidence="3" id="KW-1185">Reference proteome</keyword>
<organism evidence="2 3">
    <name type="scientific">Paenisporosarcina macmurdoensis</name>
    <dbReference type="NCBI Taxonomy" id="212659"/>
    <lineage>
        <taxon>Bacteria</taxon>
        <taxon>Bacillati</taxon>
        <taxon>Bacillota</taxon>
        <taxon>Bacilli</taxon>
        <taxon>Bacillales</taxon>
        <taxon>Caryophanaceae</taxon>
        <taxon>Paenisporosarcina</taxon>
    </lineage>
</organism>
<feature type="transmembrane region" description="Helical" evidence="1">
    <location>
        <begin position="137"/>
        <end position="156"/>
    </location>
</feature>
<dbReference type="EMBL" id="JBHSRI010000025">
    <property type="protein sequence ID" value="MFC6041025.1"/>
    <property type="molecule type" value="Genomic_DNA"/>
</dbReference>
<keyword evidence="1" id="KW-1133">Transmembrane helix</keyword>
<evidence type="ECO:0000313" key="2">
    <source>
        <dbReference type="EMBL" id="MFC6041025.1"/>
    </source>
</evidence>
<feature type="transmembrane region" description="Helical" evidence="1">
    <location>
        <begin position="44"/>
        <end position="61"/>
    </location>
</feature>
<comment type="caution">
    <text evidence="2">The sequence shown here is derived from an EMBL/GenBank/DDBJ whole genome shotgun (WGS) entry which is preliminary data.</text>
</comment>
<proteinExistence type="predicted"/>
<sequence>METQKMTTKSVSFTNNRIFITFALFLLLGLPASFIPEETYLKWLLINFSIAVLLTVVNYMIWTKQKNDSKRYFSLHSFVMMLGLAFYATSPILRLIYPSMYFWILLGGLILYTVFLLSKYDAIAGGLLNPRKKGFKLLVFSFFSIVFVAGSSIWGYMLASDAAPVNEVAIIMFFLGLFLLMVAPSMLVTPKRAEELKAPEHN</sequence>
<keyword evidence="1" id="KW-0812">Transmembrane</keyword>
<protein>
    <submittedName>
        <fullName evidence="2">Uncharacterized protein</fullName>
    </submittedName>
</protein>
<feature type="transmembrane region" description="Helical" evidence="1">
    <location>
        <begin position="73"/>
        <end position="93"/>
    </location>
</feature>
<dbReference type="Proteomes" id="UP001596170">
    <property type="component" value="Unassembled WGS sequence"/>
</dbReference>
<keyword evidence="1" id="KW-0472">Membrane</keyword>
<evidence type="ECO:0000313" key="3">
    <source>
        <dbReference type="Proteomes" id="UP001596170"/>
    </source>
</evidence>
<accession>A0ABW1LBX4</accession>